<feature type="transmembrane region" description="Helical" evidence="8">
    <location>
        <begin position="92"/>
        <end position="118"/>
    </location>
</feature>
<gene>
    <name evidence="10" type="ORF">GCM10010978_30630</name>
</gene>
<keyword evidence="7 8" id="KW-0472">Membrane</keyword>
<feature type="transmembrane region" description="Helical" evidence="8">
    <location>
        <begin position="164"/>
        <end position="189"/>
    </location>
</feature>
<protein>
    <submittedName>
        <fullName evidence="10">ABC transporter permease</fullName>
    </submittedName>
</protein>
<feature type="domain" description="ABC transmembrane type-1" evidence="9">
    <location>
        <begin position="45"/>
        <end position="226"/>
    </location>
</feature>
<evidence type="ECO:0000256" key="3">
    <source>
        <dbReference type="ARBA" id="ARBA00022448"/>
    </source>
</evidence>
<sequence>MTERKTEQIVKFALYAIILAIFVWAYFTGAFQFILDHPGDLLYLTGQHLELIGISSALAICTAVPLGILVTRPKFKKFDWIVLNFANIGQTVPSLAILALVMSYFGLGFQTAVFALWFNSLLPILRNTVAGIDNVNPLIIEAGKGMGMTSKQIFFKVELPNAMYAIMAGIRTSVVINVGTAALAFLIGAGGLGDLIFTGISLFDTGIMLSGAVPVIILAIVIDKILSLIEKALIPRGLRRTPEYS</sequence>
<feature type="transmembrane region" description="Helical" evidence="8">
    <location>
        <begin position="195"/>
        <end position="222"/>
    </location>
</feature>
<proteinExistence type="inferred from homology"/>
<dbReference type="EMBL" id="BMEV01000086">
    <property type="protein sequence ID" value="GFZ89077.1"/>
    <property type="molecule type" value="Genomic_DNA"/>
</dbReference>
<dbReference type="PANTHER" id="PTHR30177:SF4">
    <property type="entry name" value="OSMOPROTECTANT IMPORT PERMEASE PROTEIN OSMW"/>
    <property type="match status" value="1"/>
</dbReference>
<accession>A0A8J2TR40</accession>
<name>A0A8J2TR40_9BACI</name>
<comment type="subcellular location">
    <subcellularLocation>
        <location evidence="1 8">Cell membrane</location>
        <topology evidence="1 8">Multi-pass membrane protein</topology>
    </subcellularLocation>
</comment>
<dbReference type="GO" id="GO:0031460">
    <property type="term" value="P:glycine betaine transport"/>
    <property type="evidence" value="ECO:0007669"/>
    <property type="project" value="TreeGrafter"/>
</dbReference>
<evidence type="ECO:0000256" key="5">
    <source>
        <dbReference type="ARBA" id="ARBA00022970"/>
    </source>
</evidence>
<dbReference type="GO" id="GO:0055085">
    <property type="term" value="P:transmembrane transport"/>
    <property type="evidence" value="ECO:0007669"/>
    <property type="project" value="InterPro"/>
</dbReference>
<dbReference type="SUPFAM" id="SSF161098">
    <property type="entry name" value="MetI-like"/>
    <property type="match status" value="1"/>
</dbReference>
<keyword evidence="4 8" id="KW-0812">Transmembrane</keyword>
<dbReference type="AlphaFoldDB" id="A0A8J2TR40"/>
<dbReference type="CDD" id="cd06261">
    <property type="entry name" value="TM_PBP2"/>
    <property type="match status" value="1"/>
</dbReference>
<evidence type="ECO:0000313" key="10">
    <source>
        <dbReference type="EMBL" id="GFZ89077.1"/>
    </source>
</evidence>
<evidence type="ECO:0000256" key="2">
    <source>
        <dbReference type="ARBA" id="ARBA00007069"/>
    </source>
</evidence>
<feature type="transmembrane region" description="Helical" evidence="8">
    <location>
        <begin position="51"/>
        <end position="71"/>
    </location>
</feature>
<evidence type="ECO:0000256" key="4">
    <source>
        <dbReference type="ARBA" id="ARBA00022692"/>
    </source>
</evidence>
<dbReference type="Proteomes" id="UP000602050">
    <property type="component" value="Unassembled WGS sequence"/>
</dbReference>
<dbReference type="PANTHER" id="PTHR30177">
    <property type="entry name" value="GLYCINE BETAINE/L-PROLINE TRANSPORT SYSTEM PERMEASE PROTEIN PROW"/>
    <property type="match status" value="1"/>
</dbReference>
<evidence type="ECO:0000256" key="1">
    <source>
        <dbReference type="ARBA" id="ARBA00004651"/>
    </source>
</evidence>
<evidence type="ECO:0000256" key="6">
    <source>
        <dbReference type="ARBA" id="ARBA00022989"/>
    </source>
</evidence>
<dbReference type="InterPro" id="IPR000515">
    <property type="entry name" value="MetI-like"/>
</dbReference>
<dbReference type="InterPro" id="IPR051204">
    <property type="entry name" value="ABC_transp_perm/SBD"/>
</dbReference>
<keyword evidence="11" id="KW-1185">Reference proteome</keyword>
<dbReference type="GO" id="GO:0006865">
    <property type="term" value="P:amino acid transport"/>
    <property type="evidence" value="ECO:0007669"/>
    <property type="project" value="UniProtKB-KW"/>
</dbReference>
<reference evidence="10" key="1">
    <citation type="journal article" date="2014" name="Int. J. Syst. Evol. Microbiol.">
        <title>Complete genome sequence of Corynebacterium casei LMG S-19264T (=DSM 44701T), isolated from a smear-ripened cheese.</title>
        <authorList>
            <consortium name="US DOE Joint Genome Institute (JGI-PGF)"/>
            <person name="Walter F."/>
            <person name="Albersmeier A."/>
            <person name="Kalinowski J."/>
            <person name="Ruckert C."/>
        </authorList>
    </citation>
    <scope>NUCLEOTIDE SEQUENCE</scope>
    <source>
        <strain evidence="10">CGMCC 1.12360</strain>
    </source>
</reference>
<dbReference type="Gene3D" id="1.10.3720.10">
    <property type="entry name" value="MetI-like"/>
    <property type="match status" value="1"/>
</dbReference>
<dbReference type="PROSITE" id="PS50928">
    <property type="entry name" value="ABC_TM1"/>
    <property type="match status" value="1"/>
</dbReference>
<evidence type="ECO:0000313" key="11">
    <source>
        <dbReference type="Proteomes" id="UP000602050"/>
    </source>
</evidence>
<evidence type="ECO:0000259" key="9">
    <source>
        <dbReference type="PROSITE" id="PS50928"/>
    </source>
</evidence>
<comment type="caution">
    <text evidence="10">The sequence shown here is derived from an EMBL/GenBank/DDBJ whole genome shotgun (WGS) entry which is preliminary data.</text>
</comment>
<dbReference type="GO" id="GO:0005886">
    <property type="term" value="C:plasma membrane"/>
    <property type="evidence" value="ECO:0007669"/>
    <property type="project" value="UniProtKB-SubCell"/>
</dbReference>
<feature type="transmembrane region" description="Helical" evidence="8">
    <location>
        <begin position="12"/>
        <end position="31"/>
    </location>
</feature>
<comment type="similarity">
    <text evidence="2">Belongs to the binding-protein-dependent transport system permease family. CysTW subfamily.</text>
</comment>
<keyword evidence="5" id="KW-0029">Amino-acid transport</keyword>
<dbReference type="InterPro" id="IPR035906">
    <property type="entry name" value="MetI-like_sf"/>
</dbReference>
<evidence type="ECO:0000256" key="7">
    <source>
        <dbReference type="ARBA" id="ARBA00023136"/>
    </source>
</evidence>
<evidence type="ECO:0000256" key="8">
    <source>
        <dbReference type="RuleBase" id="RU363032"/>
    </source>
</evidence>
<reference evidence="10" key="2">
    <citation type="submission" date="2020-09" db="EMBL/GenBank/DDBJ databases">
        <authorList>
            <person name="Sun Q."/>
            <person name="Zhou Y."/>
        </authorList>
    </citation>
    <scope>NUCLEOTIDE SEQUENCE</scope>
    <source>
        <strain evidence="10">CGMCC 1.12360</strain>
    </source>
</reference>
<organism evidence="10 11">
    <name type="scientific">Compostibacillus humi</name>
    <dbReference type="NCBI Taxonomy" id="1245525"/>
    <lineage>
        <taxon>Bacteria</taxon>
        <taxon>Bacillati</taxon>
        <taxon>Bacillota</taxon>
        <taxon>Bacilli</taxon>
        <taxon>Bacillales</taxon>
        <taxon>Bacillaceae</taxon>
        <taxon>Compostibacillus</taxon>
    </lineage>
</organism>
<dbReference type="FunFam" id="1.10.3720.10:FF:000001">
    <property type="entry name" value="Glycine betaine ABC transporter, permease"/>
    <property type="match status" value="1"/>
</dbReference>
<dbReference type="Pfam" id="PF00528">
    <property type="entry name" value="BPD_transp_1"/>
    <property type="match status" value="1"/>
</dbReference>
<keyword evidence="6 8" id="KW-1133">Transmembrane helix</keyword>
<keyword evidence="3 8" id="KW-0813">Transport</keyword>
<dbReference type="RefSeq" id="WP_188393281.1">
    <property type="nucleotide sequence ID" value="NZ_BMEV01000086.1"/>
</dbReference>